<name>A0AAD7QG35_QUISA</name>
<dbReference type="EMBL" id="JARAOO010000002">
    <property type="protein sequence ID" value="KAJ7980206.1"/>
    <property type="molecule type" value="Genomic_DNA"/>
</dbReference>
<dbReference type="KEGG" id="qsa:O6P43_003506"/>
<sequence length="431" mass="47442">MMCSFESGRMAVMARLMAAGRFSQTISDEIGHRKSAAECLCRELREADEATLLDEEDMHVFGLKPMIDPLELVLCNDCKKPVKSSQFVAHAELCRSLKCVEETVLELHGSTGNRKPPRKEKKKFLTSHANQVPSVVKQERYETLNTTSESHFDIQSKVTSLSNEAKGNSASVHAASLMDGSGVYPGNRDHQASVMPPTKRPKLIAGEHLSLSDNSETVFSLTKITSFPDGFLCKRTCRNFPEGMGSGCGNPKDCVIDHKIHGQDHEEHLIKKDFPVPLATKIYYSQRNSRLRSALGHLYFQASSKEECADVSSSNLLNESATAFQASPQMDSLVEQMDDVLNKSQLQILYSVQRPNQNLAKGSEICMSKASGHLASSNFSNPFPVDNVIRSAAAPLGLIRSNYLSKPYSFSGNSGKPLGTFQQPKESVHVI</sequence>
<dbReference type="AlphaFoldDB" id="A0AAD7QG35"/>
<dbReference type="GO" id="GO:0000124">
    <property type="term" value="C:SAGA complex"/>
    <property type="evidence" value="ECO:0007669"/>
    <property type="project" value="InterPro"/>
</dbReference>
<reference evidence="1" key="1">
    <citation type="journal article" date="2023" name="Science">
        <title>Elucidation of the pathway for biosynthesis of saponin adjuvants from the soapbark tree.</title>
        <authorList>
            <person name="Reed J."/>
            <person name="Orme A."/>
            <person name="El-Demerdash A."/>
            <person name="Owen C."/>
            <person name="Martin L.B.B."/>
            <person name="Misra R.C."/>
            <person name="Kikuchi S."/>
            <person name="Rejzek M."/>
            <person name="Martin A.C."/>
            <person name="Harkess A."/>
            <person name="Leebens-Mack J."/>
            <person name="Louveau T."/>
            <person name="Stephenson M.J."/>
            <person name="Osbourn A."/>
        </authorList>
    </citation>
    <scope>NUCLEOTIDE SEQUENCE</scope>
    <source>
        <strain evidence="1">S10</strain>
    </source>
</reference>
<proteinExistence type="predicted"/>
<gene>
    <name evidence="1" type="ORF">O6P43_003506</name>
</gene>
<accession>A0AAD7QG35</accession>
<dbReference type="InterPro" id="IPR037804">
    <property type="entry name" value="SGF73"/>
</dbReference>
<evidence type="ECO:0000313" key="1">
    <source>
        <dbReference type="EMBL" id="KAJ7980206.1"/>
    </source>
</evidence>
<protein>
    <submittedName>
        <fullName evidence="1">Sgf11 (Transcriptional regulation protein) protein</fullName>
    </submittedName>
</protein>
<keyword evidence="2" id="KW-1185">Reference proteome</keyword>
<dbReference type="PANTHER" id="PTHR47805">
    <property type="entry name" value="SAGA-ASSOCIATED FACTOR 73"/>
    <property type="match status" value="1"/>
</dbReference>
<organism evidence="1 2">
    <name type="scientific">Quillaja saponaria</name>
    <name type="common">Soap bark tree</name>
    <dbReference type="NCBI Taxonomy" id="32244"/>
    <lineage>
        <taxon>Eukaryota</taxon>
        <taxon>Viridiplantae</taxon>
        <taxon>Streptophyta</taxon>
        <taxon>Embryophyta</taxon>
        <taxon>Tracheophyta</taxon>
        <taxon>Spermatophyta</taxon>
        <taxon>Magnoliopsida</taxon>
        <taxon>eudicotyledons</taxon>
        <taxon>Gunneridae</taxon>
        <taxon>Pentapetalae</taxon>
        <taxon>rosids</taxon>
        <taxon>fabids</taxon>
        <taxon>Fabales</taxon>
        <taxon>Quillajaceae</taxon>
        <taxon>Quillaja</taxon>
    </lineage>
</organism>
<dbReference type="Proteomes" id="UP001163823">
    <property type="component" value="Chromosome 2"/>
</dbReference>
<evidence type="ECO:0000313" key="2">
    <source>
        <dbReference type="Proteomes" id="UP001163823"/>
    </source>
</evidence>
<comment type="caution">
    <text evidence="1">The sequence shown here is derived from an EMBL/GenBank/DDBJ whole genome shotgun (WGS) entry which is preliminary data.</text>
</comment>
<dbReference type="PANTHER" id="PTHR47805:SF1">
    <property type="entry name" value="SAGA-ASSOCIATED FACTOR 73"/>
    <property type="match status" value="1"/>
</dbReference>